<dbReference type="InterPro" id="IPR051143">
    <property type="entry name" value="TrkH_K-transport"/>
</dbReference>
<dbReference type="GO" id="GO:0008324">
    <property type="term" value="F:monoatomic cation transmembrane transporter activity"/>
    <property type="evidence" value="ECO:0007669"/>
    <property type="project" value="InterPro"/>
</dbReference>
<dbReference type="GO" id="GO:0030001">
    <property type="term" value="P:metal ion transport"/>
    <property type="evidence" value="ECO:0007669"/>
    <property type="project" value="UniProtKB-ARBA"/>
</dbReference>
<feature type="transmembrane region" description="Helical" evidence="8">
    <location>
        <begin position="230"/>
        <end position="253"/>
    </location>
</feature>
<evidence type="ECO:0000256" key="2">
    <source>
        <dbReference type="ARBA" id="ARBA00010864"/>
    </source>
</evidence>
<name>A0A921R110_SORBI</name>
<protein>
    <submittedName>
        <fullName evidence="9">Uncharacterized protein</fullName>
    </submittedName>
</protein>
<proteinExistence type="inferred from homology"/>
<dbReference type="Proteomes" id="UP000807115">
    <property type="component" value="Chromosome 4"/>
</dbReference>
<accession>A0A921R110</accession>
<keyword evidence="3" id="KW-0813">Transport</keyword>
<dbReference type="AlphaFoldDB" id="A0A921R110"/>
<reference evidence="9" key="2">
    <citation type="submission" date="2020-10" db="EMBL/GenBank/DDBJ databases">
        <authorList>
            <person name="Cooper E.A."/>
            <person name="Brenton Z.W."/>
            <person name="Flinn B.S."/>
            <person name="Jenkins J."/>
            <person name="Shu S."/>
            <person name="Flowers D."/>
            <person name="Luo F."/>
            <person name="Wang Y."/>
            <person name="Xia P."/>
            <person name="Barry K."/>
            <person name="Daum C."/>
            <person name="Lipzen A."/>
            <person name="Yoshinaga Y."/>
            <person name="Schmutz J."/>
            <person name="Saski C."/>
            <person name="Vermerris W."/>
            <person name="Kresovich S."/>
        </authorList>
    </citation>
    <scope>NUCLEOTIDE SEQUENCE</scope>
</reference>
<evidence type="ECO:0000256" key="3">
    <source>
        <dbReference type="ARBA" id="ARBA00022448"/>
    </source>
</evidence>
<evidence type="ECO:0000256" key="6">
    <source>
        <dbReference type="ARBA" id="ARBA00023065"/>
    </source>
</evidence>
<feature type="transmembrane region" description="Helical" evidence="8">
    <location>
        <begin position="456"/>
        <end position="478"/>
    </location>
</feature>
<comment type="similarity">
    <text evidence="2">Belongs to the TrkH potassium transport family. HKT (TC 2.A.38.3) subfamily.</text>
</comment>
<feature type="transmembrane region" description="Helical" evidence="8">
    <location>
        <begin position="47"/>
        <end position="68"/>
    </location>
</feature>
<feature type="transmembrane region" description="Helical" evidence="8">
    <location>
        <begin position="375"/>
        <end position="396"/>
    </location>
</feature>
<dbReference type="GO" id="GO:0098662">
    <property type="term" value="P:inorganic cation transmembrane transport"/>
    <property type="evidence" value="ECO:0007669"/>
    <property type="project" value="UniProtKB-ARBA"/>
</dbReference>
<dbReference type="Pfam" id="PF02386">
    <property type="entry name" value="TrkH"/>
    <property type="match status" value="1"/>
</dbReference>
<dbReference type="GO" id="GO:0016020">
    <property type="term" value="C:membrane"/>
    <property type="evidence" value="ECO:0007669"/>
    <property type="project" value="UniProtKB-SubCell"/>
</dbReference>
<comment type="caution">
    <text evidence="9">The sequence shown here is derived from an EMBL/GenBank/DDBJ whole genome shotgun (WGS) entry which is preliminary data.</text>
</comment>
<evidence type="ECO:0000256" key="8">
    <source>
        <dbReference type="SAM" id="Phobius"/>
    </source>
</evidence>
<sequence>MVHSPVAFLRKLQTSSSSLATELIFFSKYAQKSMKYSWQFICQNNPLFIQVTYFTLISFAGYAALKIIKPRDEQDTLKDIDLLFTSVSASTVSSMATVEMEDFSSAQLCILTILMLIGGEVFTSMLDLYFMRATSITKGSSNRKGYSVYVDNESITSAMSVPNNTQDTIVTMPLSELHLEEKKQVEPKIIESLGHALLVYLLVSNLGSSLVIYLYLISVPDAQGVLKRKGIGFVIFSVFTAVSSVANCGFTPVNENMIIFQKRSILLLLIIPQILAGNTLFAPCLRFLVWSLKKVTGQEDYRFILQHPETIGYKHLMSSKECVYLMSTVFSFIITQTILFCSLEWSSEALRAMNSYEKIIGALFQSTNARHAGEYIVDLSSLSSAILVLYTVMMYLPGETSLLPRDGEQHSRAEIKHKRKRLLENWIFSQLSYLAIFVMLICITEREALITDPLNFNVFNILFEVVSAYGNVGFSVGYSCKRLLNHDVYCKDASYGFVGKWSGKGKVILIIVMVFGRLKAFNMKGGRAWRLR</sequence>
<keyword evidence="6" id="KW-0406">Ion transport</keyword>
<organism evidence="9 10">
    <name type="scientific">Sorghum bicolor</name>
    <name type="common">Sorghum</name>
    <name type="synonym">Sorghum vulgare</name>
    <dbReference type="NCBI Taxonomy" id="4558"/>
    <lineage>
        <taxon>Eukaryota</taxon>
        <taxon>Viridiplantae</taxon>
        <taxon>Streptophyta</taxon>
        <taxon>Embryophyta</taxon>
        <taxon>Tracheophyta</taxon>
        <taxon>Spermatophyta</taxon>
        <taxon>Magnoliopsida</taxon>
        <taxon>Liliopsida</taxon>
        <taxon>Poales</taxon>
        <taxon>Poaceae</taxon>
        <taxon>PACMAD clade</taxon>
        <taxon>Panicoideae</taxon>
        <taxon>Andropogonodae</taxon>
        <taxon>Andropogoneae</taxon>
        <taxon>Sorghinae</taxon>
        <taxon>Sorghum</taxon>
    </lineage>
</organism>
<comment type="subcellular location">
    <subcellularLocation>
        <location evidence="1">Membrane</location>
        <topology evidence="1">Multi-pass membrane protein</topology>
    </subcellularLocation>
</comment>
<dbReference type="PANTHER" id="PTHR31064">
    <property type="entry name" value="POTASSIUM TRANSPORT PROTEIN DDB_G0292412-RELATED"/>
    <property type="match status" value="1"/>
</dbReference>
<dbReference type="PANTHER" id="PTHR31064:SF31">
    <property type="entry name" value="CATION TRANSPORTER HKT1_3"/>
    <property type="match status" value="1"/>
</dbReference>
<feature type="transmembrane region" description="Helical" evidence="8">
    <location>
        <begin position="197"/>
        <end position="218"/>
    </location>
</feature>
<evidence type="ECO:0000313" key="10">
    <source>
        <dbReference type="Proteomes" id="UP000807115"/>
    </source>
</evidence>
<evidence type="ECO:0000256" key="7">
    <source>
        <dbReference type="ARBA" id="ARBA00023136"/>
    </source>
</evidence>
<evidence type="ECO:0000256" key="5">
    <source>
        <dbReference type="ARBA" id="ARBA00022989"/>
    </source>
</evidence>
<dbReference type="InterPro" id="IPR003445">
    <property type="entry name" value="Cat_transpt"/>
</dbReference>
<keyword evidence="5 8" id="KW-1133">Transmembrane helix</keyword>
<keyword evidence="4 8" id="KW-0812">Transmembrane</keyword>
<gene>
    <name evidence="9" type="ORF">BDA96_04G065100</name>
</gene>
<keyword evidence="7 8" id="KW-0472">Membrane</keyword>
<dbReference type="EMBL" id="CM027683">
    <property type="protein sequence ID" value="KAG0531938.1"/>
    <property type="molecule type" value="Genomic_DNA"/>
</dbReference>
<feature type="transmembrane region" description="Helical" evidence="8">
    <location>
        <begin position="265"/>
        <end position="289"/>
    </location>
</feature>
<evidence type="ECO:0000256" key="4">
    <source>
        <dbReference type="ARBA" id="ARBA00022692"/>
    </source>
</evidence>
<feature type="transmembrane region" description="Helical" evidence="8">
    <location>
        <begin position="110"/>
        <end position="130"/>
    </location>
</feature>
<feature type="transmembrane region" description="Helical" evidence="8">
    <location>
        <begin position="426"/>
        <end position="444"/>
    </location>
</feature>
<evidence type="ECO:0000256" key="1">
    <source>
        <dbReference type="ARBA" id="ARBA00004141"/>
    </source>
</evidence>
<evidence type="ECO:0000313" key="9">
    <source>
        <dbReference type="EMBL" id="KAG0531938.1"/>
    </source>
</evidence>
<reference evidence="9" key="1">
    <citation type="journal article" date="2019" name="BMC Genomics">
        <title>A new reference genome for Sorghum bicolor reveals high levels of sequence similarity between sweet and grain genotypes: implications for the genetics of sugar metabolism.</title>
        <authorList>
            <person name="Cooper E.A."/>
            <person name="Brenton Z.W."/>
            <person name="Flinn B.S."/>
            <person name="Jenkins J."/>
            <person name="Shu S."/>
            <person name="Flowers D."/>
            <person name="Luo F."/>
            <person name="Wang Y."/>
            <person name="Xia P."/>
            <person name="Barry K."/>
            <person name="Daum C."/>
            <person name="Lipzen A."/>
            <person name="Yoshinaga Y."/>
            <person name="Schmutz J."/>
            <person name="Saski C."/>
            <person name="Vermerris W."/>
            <person name="Kresovich S."/>
        </authorList>
    </citation>
    <scope>NUCLEOTIDE SEQUENCE</scope>
</reference>